<name>A0AAE0CSK1_9ROSI</name>
<comment type="caution">
    <text evidence="1">The sequence shown here is derived from an EMBL/GenBank/DDBJ whole genome shotgun (WGS) entry which is preliminary data.</text>
</comment>
<evidence type="ECO:0000313" key="1">
    <source>
        <dbReference type="EMBL" id="KAK2661333.1"/>
    </source>
</evidence>
<dbReference type="Proteomes" id="UP001280121">
    <property type="component" value="Unassembled WGS sequence"/>
</dbReference>
<protein>
    <submittedName>
        <fullName evidence="1">Uncharacterized protein</fullName>
    </submittedName>
</protein>
<dbReference type="AlphaFoldDB" id="A0AAE0CSK1"/>
<sequence length="388" mass="44283">MGAPMMPNSYMATLHHQIAYRLQDHALDLPIPGHSGDTIFIKAEREDEVPTIIQIPKQLPREKLTEIMPLKWITNYEKAFQNVTPVVATETKFTKLADGSIQTTYEQIGTSETSTSATETTPSAPPVFQVLTIRPVTTEQEIPIHCFEADGTPVYTYKVNGHFIWDVDPDMCDADCECRACHKPVKTYCKQISSFRKPKDPHSPWIGLRPIKNRPLPIYDRALQILKEEGLLLDGPTEKLLPTVQIPIPCFMASSYDKDFPPLESSSNPERNLFSRPFVQSTQVSPDGSFKLPSQAEQVLNWHTRNATVQNRVLHSIDQKIDKVSHHVSQHDNQLQHLDSTLRNMYTDLQSRVSRLDVDLHQYISQGYFGPEFDSKEREIRHLKDQLD</sequence>
<dbReference type="PANTHER" id="PTHR48435">
    <property type="entry name" value="POLYPROTEIN"/>
    <property type="match status" value="1"/>
</dbReference>
<gene>
    <name evidence="1" type="ORF">Ddye_007866</name>
</gene>
<keyword evidence="2" id="KW-1185">Reference proteome</keyword>
<dbReference type="InterPro" id="IPR053098">
    <property type="entry name" value="Petuviruses_polyprotein"/>
</dbReference>
<reference evidence="1" key="1">
    <citation type="journal article" date="2023" name="Plant J.">
        <title>Genome sequences and population genomics provide insights into the demographic history, inbreeding, and mutation load of two 'living fossil' tree species of Dipteronia.</title>
        <authorList>
            <person name="Feng Y."/>
            <person name="Comes H.P."/>
            <person name="Chen J."/>
            <person name="Zhu S."/>
            <person name="Lu R."/>
            <person name="Zhang X."/>
            <person name="Li P."/>
            <person name="Qiu J."/>
            <person name="Olsen K.M."/>
            <person name="Qiu Y."/>
        </authorList>
    </citation>
    <scope>NUCLEOTIDE SEQUENCE</scope>
    <source>
        <strain evidence="1">KIB01</strain>
    </source>
</reference>
<accession>A0AAE0CSK1</accession>
<dbReference type="EMBL" id="JANJYI010000002">
    <property type="protein sequence ID" value="KAK2661333.1"/>
    <property type="molecule type" value="Genomic_DNA"/>
</dbReference>
<evidence type="ECO:0000313" key="2">
    <source>
        <dbReference type="Proteomes" id="UP001280121"/>
    </source>
</evidence>
<proteinExistence type="predicted"/>
<dbReference type="PANTHER" id="PTHR48435:SF1">
    <property type="entry name" value="POLYPROTEIN"/>
    <property type="match status" value="1"/>
</dbReference>
<organism evidence="1 2">
    <name type="scientific">Dipteronia dyeriana</name>
    <dbReference type="NCBI Taxonomy" id="168575"/>
    <lineage>
        <taxon>Eukaryota</taxon>
        <taxon>Viridiplantae</taxon>
        <taxon>Streptophyta</taxon>
        <taxon>Embryophyta</taxon>
        <taxon>Tracheophyta</taxon>
        <taxon>Spermatophyta</taxon>
        <taxon>Magnoliopsida</taxon>
        <taxon>eudicotyledons</taxon>
        <taxon>Gunneridae</taxon>
        <taxon>Pentapetalae</taxon>
        <taxon>rosids</taxon>
        <taxon>malvids</taxon>
        <taxon>Sapindales</taxon>
        <taxon>Sapindaceae</taxon>
        <taxon>Hippocastanoideae</taxon>
        <taxon>Acereae</taxon>
        <taxon>Dipteronia</taxon>
    </lineage>
</organism>